<feature type="compositionally biased region" description="Low complexity" evidence="1">
    <location>
        <begin position="234"/>
        <end position="245"/>
    </location>
</feature>
<gene>
    <name evidence="2" type="ORF">KQX54_010300</name>
</gene>
<dbReference type="Proteomes" id="UP000826195">
    <property type="component" value="Unassembled WGS sequence"/>
</dbReference>
<evidence type="ECO:0000256" key="1">
    <source>
        <dbReference type="SAM" id="MobiDB-lite"/>
    </source>
</evidence>
<evidence type="ECO:0000313" key="3">
    <source>
        <dbReference type="Proteomes" id="UP000826195"/>
    </source>
</evidence>
<reference evidence="2 3" key="1">
    <citation type="journal article" date="2021" name="J. Hered.">
        <title>A chromosome-level genome assembly of the parasitoid wasp, Cotesia glomerata (Hymenoptera: Braconidae).</title>
        <authorList>
            <person name="Pinto B.J."/>
            <person name="Weis J.J."/>
            <person name="Gamble T."/>
            <person name="Ode P.J."/>
            <person name="Paul R."/>
            <person name="Zaspel J.M."/>
        </authorList>
    </citation>
    <scope>NUCLEOTIDE SEQUENCE [LARGE SCALE GENOMIC DNA]</scope>
    <source>
        <strain evidence="2">CgM1</strain>
    </source>
</reference>
<dbReference type="EMBL" id="JAHXZJ010001119">
    <property type="protein sequence ID" value="KAH0554396.1"/>
    <property type="molecule type" value="Genomic_DNA"/>
</dbReference>
<organism evidence="2 3">
    <name type="scientific">Cotesia glomerata</name>
    <name type="common">Lepidopteran parasitic wasp</name>
    <name type="synonym">Apanteles glomeratus</name>
    <dbReference type="NCBI Taxonomy" id="32391"/>
    <lineage>
        <taxon>Eukaryota</taxon>
        <taxon>Metazoa</taxon>
        <taxon>Ecdysozoa</taxon>
        <taxon>Arthropoda</taxon>
        <taxon>Hexapoda</taxon>
        <taxon>Insecta</taxon>
        <taxon>Pterygota</taxon>
        <taxon>Neoptera</taxon>
        <taxon>Endopterygota</taxon>
        <taxon>Hymenoptera</taxon>
        <taxon>Apocrita</taxon>
        <taxon>Ichneumonoidea</taxon>
        <taxon>Braconidae</taxon>
        <taxon>Microgastrinae</taxon>
        <taxon>Cotesia</taxon>
    </lineage>
</organism>
<accession>A0AAV7IN73</accession>
<feature type="region of interest" description="Disordered" evidence="1">
    <location>
        <begin position="225"/>
        <end position="255"/>
    </location>
</feature>
<evidence type="ECO:0000313" key="2">
    <source>
        <dbReference type="EMBL" id="KAH0554396.1"/>
    </source>
</evidence>
<protein>
    <submittedName>
        <fullName evidence="2">Uncharacterized protein</fullName>
    </submittedName>
</protein>
<keyword evidence="3" id="KW-1185">Reference proteome</keyword>
<sequence>MSTIECFDELKKLMTAIFKICQRSHGCKEDIQWILSKIETFKFDSTIDYKSLRETTFCSKEKECDQHLACNDNDKEETCDQELDNFIDNLAKETCIANTKFDPAVSFDDINPYHFPKFLKELKRLFKKFPAWTNVMRTIFDSDIIVPPSARSENYFRTAKEDTKANKKNNDVLNACENWKNKLNVDKNTNLTSKDNDTREITNSISSLPISIGDSTASNSSLTDLASVEKPEDSPILDSSLLSSPKQKNNSPLLKSGLFKSMSENKVEDSYQLESPLFQSTPVKNEQNILISSTSNALSFTQNADDSFSIILESPKKFILKTEKLPTKRKIVQSEPMVHKKELINSLILNWTTIINITLEILVRNNEPVVIIIKQLIQTLVLVNQHVVQILLVFHYKLAVFEIEVWFPTPGASSSAKKSLIKSRRLERTDEEDAQRRRKIQVPVEVPPVTNTYRIGSQIV</sequence>
<proteinExistence type="predicted"/>
<name>A0AAV7IN73_COTGL</name>
<dbReference type="AlphaFoldDB" id="A0AAV7IN73"/>
<comment type="caution">
    <text evidence="2">The sequence shown here is derived from an EMBL/GenBank/DDBJ whole genome shotgun (WGS) entry which is preliminary data.</text>
</comment>